<keyword evidence="4" id="KW-1185">Reference proteome</keyword>
<feature type="compositionally biased region" description="Low complexity" evidence="1">
    <location>
        <begin position="185"/>
        <end position="210"/>
    </location>
</feature>
<evidence type="ECO:0000313" key="3">
    <source>
        <dbReference type="EMBL" id="MCB5408853.1"/>
    </source>
</evidence>
<dbReference type="Proteomes" id="UP001198571">
    <property type="component" value="Unassembled WGS sequence"/>
</dbReference>
<dbReference type="InterPro" id="IPR010664">
    <property type="entry name" value="LipoPS_assembly_LptC-rel"/>
</dbReference>
<feature type="transmembrane region" description="Helical" evidence="2">
    <location>
        <begin position="12"/>
        <end position="33"/>
    </location>
</feature>
<keyword evidence="2" id="KW-1133">Transmembrane helix</keyword>
<reference evidence="3 4" key="1">
    <citation type="submission" date="2020-07" db="EMBL/GenBank/DDBJ databases">
        <title>Pseudogemmobacter sp. nov., isolated from poultry manure in Taiwan.</title>
        <authorList>
            <person name="Lin S.-Y."/>
            <person name="Tang Y.-S."/>
            <person name="Young C.-C."/>
        </authorList>
    </citation>
    <scope>NUCLEOTIDE SEQUENCE [LARGE SCALE GENOMIC DNA]</scope>
    <source>
        <strain evidence="3 4">CC-YST710</strain>
    </source>
</reference>
<comment type="caution">
    <text evidence="3">The sequence shown here is derived from an EMBL/GenBank/DDBJ whole genome shotgun (WGS) entry which is preliminary data.</text>
</comment>
<protein>
    <submittedName>
        <fullName evidence="3">LPS export ABC transporter periplasmic protein LptC</fullName>
    </submittedName>
</protein>
<gene>
    <name evidence="3" type="primary">lptC</name>
    <name evidence="3" type="ORF">H0485_02365</name>
</gene>
<accession>A0ABS8CI41</accession>
<keyword evidence="2" id="KW-0472">Membrane</keyword>
<organism evidence="3 4">
    <name type="scientific">Pseudogemmobacter faecipullorum</name>
    <dbReference type="NCBI Taxonomy" id="2755041"/>
    <lineage>
        <taxon>Bacteria</taxon>
        <taxon>Pseudomonadati</taxon>
        <taxon>Pseudomonadota</taxon>
        <taxon>Alphaproteobacteria</taxon>
        <taxon>Rhodobacterales</taxon>
        <taxon>Paracoccaceae</taxon>
        <taxon>Pseudogemmobacter</taxon>
    </lineage>
</organism>
<sequence>MSRSDRHSRIVGWLKVALPLTALALLSTLFLLADRIDPTDAIRYADVDVEALARDPRMTAPTYAGTTTDGSALTLTASAARPASASQSAAAEDVTLRLDMPGGGNARMRADEAVIDTAAGELRLAGNVKIDTSSGYQVETDALSALLDRTGAESPGKVHATAPGVSIDAGRFSLSHGAPPPAPPATTGSETETETGTAAEPGAAAPGKTATQPATPYLLVFSGGVQMVYQPGG</sequence>
<feature type="region of interest" description="Disordered" evidence="1">
    <location>
        <begin position="169"/>
        <end position="210"/>
    </location>
</feature>
<dbReference type="RefSeq" id="WP_226933755.1">
    <property type="nucleotide sequence ID" value="NZ_JACDXX010000002.1"/>
</dbReference>
<dbReference type="EMBL" id="JACDXX010000002">
    <property type="protein sequence ID" value="MCB5408853.1"/>
    <property type="molecule type" value="Genomic_DNA"/>
</dbReference>
<evidence type="ECO:0000256" key="1">
    <source>
        <dbReference type="SAM" id="MobiDB-lite"/>
    </source>
</evidence>
<proteinExistence type="predicted"/>
<evidence type="ECO:0000313" key="4">
    <source>
        <dbReference type="Proteomes" id="UP001198571"/>
    </source>
</evidence>
<dbReference type="InterPro" id="IPR026265">
    <property type="entry name" value="LptC"/>
</dbReference>
<name>A0ABS8CI41_9RHOB</name>
<evidence type="ECO:0000256" key="2">
    <source>
        <dbReference type="SAM" id="Phobius"/>
    </source>
</evidence>
<keyword evidence="2" id="KW-0812">Transmembrane</keyword>
<dbReference type="NCBIfam" id="TIGR04409">
    <property type="entry name" value="LptC_YrbK"/>
    <property type="match status" value="1"/>
</dbReference>
<dbReference type="Pfam" id="PF06835">
    <property type="entry name" value="LptC"/>
    <property type="match status" value="1"/>
</dbReference>